<name>A0AAF0CTB5_9ENTE</name>
<dbReference type="InterPro" id="IPR036091">
    <property type="entry name" value="Prodiol/glycerol_DeHase__sf_su"/>
</dbReference>
<gene>
    <name evidence="2" type="ORF">OL234_05885</name>
</gene>
<protein>
    <submittedName>
        <fullName evidence="2">Diol dehydratase small subunit</fullName>
    </submittedName>
</protein>
<dbReference type="RefSeq" id="WP_275468317.1">
    <property type="nucleotide sequence ID" value="NZ_CP110232.1"/>
</dbReference>
<accession>A0AAF0CTB5</accession>
<dbReference type="Gene3D" id="1.10.1510.20">
    <property type="entry name" value="Propanediol/glycerol dehydratase, small subunit"/>
    <property type="match status" value="1"/>
</dbReference>
<dbReference type="KEGG" id="vie:OL234_05885"/>
<dbReference type="EMBL" id="CP110232">
    <property type="protein sequence ID" value="WEG72516.1"/>
    <property type="molecule type" value="Genomic_DNA"/>
</dbReference>
<dbReference type="AlphaFoldDB" id="A0AAF0CTB5"/>
<evidence type="ECO:0000313" key="3">
    <source>
        <dbReference type="Proteomes" id="UP001179647"/>
    </source>
</evidence>
<dbReference type="InterPro" id="IPR003207">
    <property type="entry name" value="Ppandiol/glycerol_DeHydtase_su"/>
</dbReference>
<dbReference type="PIRSF" id="PIRSF018505">
    <property type="entry name" value="Prpndl_dhdrts_sm"/>
    <property type="match status" value="1"/>
</dbReference>
<evidence type="ECO:0000313" key="2">
    <source>
        <dbReference type="EMBL" id="WEG72516.1"/>
    </source>
</evidence>
<keyword evidence="3" id="KW-1185">Reference proteome</keyword>
<dbReference type="Pfam" id="PF02287">
    <property type="entry name" value="Dehydratase_SU"/>
    <property type="match status" value="1"/>
</dbReference>
<reference evidence="2" key="1">
    <citation type="submission" date="2022-10" db="EMBL/GenBank/DDBJ databases">
        <title>Vagococcus sp. isolated from poultry meat.</title>
        <authorList>
            <person name="Johansson P."/>
            <person name="Bjorkroth J."/>
        </authorList>
    </citation>
    <scope>NUCLEOTIDE SEQUENCE</scope>
    <source>
        <strain evidence="2">STAA11</strain>
    </source>
</reference>
<keyword evidence="1" id="KW-0175">Coiled coil</keyword>
<organism evidence="2 3">
    <name type="scientific">Vagococcus intermedius</name>
    <dbReference type="NCBI Taxonomy" id="2991418"/>
    <lineage>
        <taxon>Bacteria</taxon>
        <taxon>Bacillati</taxon>
        <taxon>Bacillota</taxon>
        <taxon>Bacilli</taxon>
        <taxon>Lactobacillales</taxon>
        <taxon>Enterococcaceae</taxon>
        <taxon>Vagococcus</taxon>
    </lineage>
</organism>
<evidence type="ECO:0000256" key="1">
    <source>
        <dbReference type="SAM" id="Coils"/>
    </source>
</evidence>
<dbReference type="Proteomes" id="UP001179647">
    <property type="component" value="Chromosome"/>
</dbReference>
<dbReference type="SUPFAM" id="SSF47148">
    <property type="entry name" value="Diol dehydratase, gamma subunit"/>
    <property type="match status" value="1"/>
</dbReference>
<feature type="coiled-coil region" evidence="1">
    <location>
        <begin position="125"/>
        <end position="152"/>
    </location>
</feature>
<proteinExistence type="predicted"/>
<dbReference type="NCBIfam" id="NF011972">
    <property type="entry name" value="PRK15443.1-3"/>
    <property type="match status" value="1"/>
</dbReference>
<sequence>MAELDDLIKNIMTKMGETSATSTSIGSVTQTTDTKVMSREDYPLYEKHNDTIKSPSGKSLEEITLSEVLSGNVSSQDLRITRETLKYQGQIAEDSGRGAIQQNFQRAAELTAIPDERLLEMYGQLRPYRSSKQDLEELAKELETQYNATITAEFVREAAEFYEQRKKLKGDN</sequence>